<accession>A0A0H5D757</accession>
<keyword evidence="4" id="KW-1185">Reference proteome</keyword>
<dbReference type="RefSeq" id="WP_008561705.1">
    <property type="nucleotide sequence ID" value="NZ_CANLNU010000003.1"/>
</dbReference>
<feature type="chain" id="PRO_5005218179" evidence="1">
    <location>
        <begin position="21"/>
        <end position="194"/>
    </location>
</feature>
<dbReference type="InterPro" id="IPR036761">
    <property type="entry name" value="TTHA0802/YceI-like_sf"/>
</dbReference>
<reference evidence="4" key="1">
    <citation type="submission" date="2015-05" db="EMBL/GenBank/DDBJ databases">
        <authorList>
            <person name="Rodrigo-Torres Lidia"/>
            <person name="Arahal R.David."/>
        </authorList>
    </citation>
    <scope>NUCLEOTIDE SEQUENCE [LARGE SCALE GENOMIC DNA]</scope>
    <source>
        <strain evidence="4">CECT 7321</strain>
    </source>
</reference>
<dbReference type="Gene3D" id="2.40.128.110">
    <property type="entry name" value="Lipid/polyisoprenoid-binding, YceI-like"/>
    <property type="match status" value="1"/>
</dbReference>
<protein>
    <submittedName>
        <fullName evidence="3">YceI-like domain protein</fullName>
    </submittedName>
</protein>
<evidence type="ECO:0000259" key="2">
    <source>
        <dbReference type="Pfam" id="PF04264"/>
    </source>
</evidence>
<organism evidence="3 4">
    <name type="scientific">Phaeobacter italicus</name>
    <dbReference type="NCBI Taxonomy" id="481446"/>
    <lineage>
        <taxon>Bacteria</taxon>
        <taxon>Pseudomonadati</taxon>
        <taxon>Pseudomonadota</taxon>
        <taxon>Alphaproteobacteria</taxon>
        <taxon>Rhodobacterales</taxon>
        <taxon>Roseobacteraceae</taxon>
        <taxon>Phaeobacter</taxon>
    </lineage>
</organism>
<dbReference type="PIRSF" id="PIRSF029811">
    <property type="entry name" value="UCP029811"/>
    <property type="match status" value="1"/>
</dbReference>
<feature type="signal peptide" evidence="1">
    <location>
        <begin position="1"/>
        <end position="20"/>
    </location>
</feature>
<evidence type="ECO:0000313" key="4">
    <source>
        <dbReference type="Proteomes" id="UP000043764"/>
    </source>
</evidence>
<evidence type="ECO:0000256" key="1">
    <source>
        <dbReference type="SAM" id="SignalP"/>
    </source>
</evidence>
<keyword evidence="1" id="KW-0732">Signal</keyword>
<sequence>MKKLLACVAACVVSASAAFAGGHSVWSAVEDQSRVAFGSIKGNDYGEVHHFTSVAGTVGEDGAVTISIDLGSVETNIDIRNERMIEHVFRAAAPTAVLSGSVELDDFEGLAVGDTALTDFEGVLSFAGVEADVEAEMLVARLGEDKVLVTTADFIVLSTDDLGIDAGIDTLKELASLDSITRAVPVTVRMVFQK</sequence>
<dbReference type="Pfam" id="PF04264">
    <property type="entry name" value="YceI"/>
    <property type="match status" value="1"/>
</dbReference>
<dbReference type="SUPFAM" id="SSF101874">
    <property type="entry name" value="YceI-like"/>
    <property type="match status" value="1"/>
</dbReference>
<feature type="domain" description="Lipid/polyisoprenoid-binding YceI-like" evidence="2">
    <location>
        <begin position="26"/>
        <end position="191"/>
    </location>
</feature>
<dbReference type="Proteomes" id="UP000043764">
    <property type="component" value="Unassembled WGS sequence"/>
</dbReference>
<dbReference type="InterPro" id="IPR027016">
    <property type="entry name" value="UCP029811"/>
</dbReference>
<gene>
    <name evidence="3" type="ORF">NIT7321_03735</name>
</gene>
<proteinExistence type="predicted"/>
<dbReference type="AlphaFoldDB" id="A0A0H5D757"/>
<name>A0A0H5D757_9RHOB</name>
<dbReference type="InterPro" id="IPR007372">
    <property type="entry name" value="Lipid/polyisoprenoid-bd_YceI"/>
</dbReference>
<dbReference type="STRING" id="481446.NIT7645_02079"/>
<evidence type="ECO:0000313" key="3">
    <source>
        <dbReference type="EMBL" id="CRL12854.1"/>
    </source>
</evidence>
<dbReference type="GeneID" id="78398280"/>
<dbReference type="EMBL" id="CVRL01000046">
    <property type="protein sequence ID" value="CRL12854.1"/>
    <property type="molecule type" value="Genomic_DNA"/>
</dbReference>